<evidence type="ECO:0000313" key="2">
    <source>
        <dbReference type="Proteomes" id="UP001062776"/>
    </source>
</evidence>
<proteinExistence type="predicted"/>
<dbReference type="RefSeq" id="WP_264816896.1">
    <property type="nucleotide sequence ID" value="NZ_BAPV01000057.1"/>
</dbReference>
<protein>
    <submittedName>
        <fullName evidence="1">Uncharacterized protein</fullName>
    </submittedName>
</protein>
<comment type="caution">
    <text evidence="1">The sequence shown here is derived from an EMBL/GenBank/DDBJ whole genome shotgun (WGS) entry which is preliminary data.</text>
</comment>
<keyword evidence="2" id="KW-1185">Reference proteome</keyword>
<reference evidence="1" key="1">
    <citation type="submission" date="2013-04" db="EMBL/GenBank/DDBJ databases">
        <title>The genome sequencing project of 58 acetic acid bacteria.</title>
        <authorList>
            <person name="Okamoto-Kainuma A."/>
            <person name="Ishikawa M."/>
            <person name="Umino S."/>
            <person name="Koizumi Y."/>
            <person name="Shiwa Y."/>
            <person name="Yoshikawa H."/>
            <person name="Matsutani M."/>
            <person name="Matsushita K."/>
        </authorList>
    </citation>
    <scope>NUCLEOTIDE SEQUENCE</scope>
    <source>
        <strain evidence="1">NRIC 0535</strain>
    </source>
</reference>
<organism evidence="1 2">
    <name type="scientific">Asaia krungthepensis NRIC 0535</name>
    <dbReference type="NCBI Taxonomy" id="1307925"/>
    <lineage>
        <taxon>Bacteria</taxon>
        <taxon>Pseudomonadati</taxon>
        <taxon>Pseudomonadota</taxon>
        <taxon>Alphaproteobacteria</taxon>
        <taxon>Acetobacterales</taxon>
        <taxon>Acetobacteraceae</taxon>
        <taxon>Asaia</taxon>
    </lineage>
</organism>
<name>A0ABQ0Q5H3_9PROT</name>
<sequence>MTQYRADKESITDSKNSEYKDNIICFPTRLRHRNTNDREIPDPFIVVSTDDGRICDRLGMSGDECCYILPPRVNSVSFDFADTGSGLTDRQHGRRLPKLARVILSEADGISEIDVPMDGEFTTAQGGNMEMRWIIAGRKLILGRRTPEHVALLSLKLAIPEH</sequence>
<dbReference type="EMBL" id="BAPV01000057">
    <property type="protein sequence ID" value="GBQ92392.1"/>
    <property type="molecule type" value="Genomic_DNA"/>
</dbReference>
<gene>
    <name evidence="1" type="ORF">AA0535_2537</name>
</gene>
<evidence type="ECO:0000313" key="1">
    <source>
        <dbReference type="EMBL" id="GBQ92392.1"/>
    </source>
</evidence>
<accession>A0ABQ0Q5H3</accession>
<dbReference type="Proteomes" id="UP001062776">
    <property type="component" value="Unassembled WGS sequence"/>
</dbReference>